<accession>A0A6N3B7B9</accession>
<dbReference type="EMBL" id="CACRTV010000033">
    <property type="protein sequence ID" value="VYT99033.1"/>
    <property type="molecule type" value="Genomic_DNA"/>
</dbReference>
<proteinExistence type="predicted"/>
<reference evidence="1" key="1">
    <citation type="submission" date="2019-11" db="EMBL/GenBank/DDBJ databases">
        <authorList>
            <person name="Feng L."/>
        </authorList>
    </citation>
    <scope>NUCLEOTIDE SEQUENCE</scope>
    <source>
        <strain evidence="1">CParaputrificumLFYP93</strain>
    </source>
</reference>
<gene>
    <name evidence="1" type="ORF">CPLFYP93_01103</name>
</gene>
<evidence type="ECO:0000313" key="1">
    <source>
        <dbReference type="EMBL" id="VYT99033.1"/>
    </source>
</evidence>
<protein>
    <submittedName>
        <fullName evidence="1">Uncharacterized protein</fullName>
    </submittedName>
</protein>
<sequence length="438" mass="48367">MILFRKEPIEEIAASEELDNDIKADNICDTLEVTKTATPVQNACRNKTVVVELKVKFTQPLGLVTILDNVANNFVDSIIVDLQSPQGDPDNNGTITVNQNALKVTWANLNVDKPMTATLRFKVLVKDNAIDNNNAYVNNNIHVNADQGRNCTFPHLKGNFYIPPCPESPKVITLVKDNNKNEYDCDETIHSTLILKLDKADNNVVVTDDLANAFVGVPSNITVSQGSASVDVNNNIVWQVGTVLADTEIKLEYDIPPQQIKTNTGFVTSEVRVDGDLIDPEIVIPRDTQNPNYYFLDTFTRDCPEDGQCCCQACEDIEVEQCEFFKTATVDVDHISCNGKLVDVTVNLQRVCPGRTLNVGVFLVEQTPEGQKSLGFIVKEVTIPESITPCTSHQVPGFCFALTDNNGCRSGNRNFIAKVFANYINTTIPTCDCQTQEL</sequence>
<dbReference type="RefSeq" id="WP_156560102.1">
    <property type="nucleotide sequence ID" value="NZ_CACRTV010000033.1"/>
</dbReference>
<name>A0A6N3B7B9_9CLOT</name>
<dbReference type="AlphaFoldDB" id="A0A6N3B7B9"/>
<organism evidence="1">
    <name type="scientific">Clostridium paraputrificum</name>
    <dbReference type="NCBI Taxonomy" id="29363"/>
    <lineage>
        <taxon>Bacteria</taxon>
        <taxon>Bacillati</taxon>
        <taxon>Bacillota</taxon>
        <taxon>Clostridia</taxon>
        <taxon>Eubacteriales</taxon>
        <taxon>Clostridiaceae</taxon>
        <taxon>Clostridium</taxon>
    </lineage>
</organism>